<dbReference type="EMBL" id="AMCI01006500">
    <property type="protein sequence ID" value="EJW94213.1"/>
    <property type="molecule type" value="Genomic_DNA"/>
</dbReference>
<sequence length="64" mass="6843">MPGRQTSLPHTPSGKSQPNGCKNYHWEKFQPRSVSSAKGSTTPVLSIGSGYARHSSSNSVRSVV</sequence>
<feature type="compositionally biased region" description="Polar residues" evidence="1">
    <location>
        <begin position="1"/>
        <end position="20"/>
    </location>
</feature>
<comment type="caution">
    <text evidence="2">The sequence shown here is derived from an EMBL/GenBank/DDBJ whole genome shotgun (WGS) entry which is preliminary data.</text>
</comment>
<name>J9FIF5_9ZZZZ</name>
<evidence type="ECO:0000256" key="1">
    <source>
        <dbReference type="SAM" id="MobiDB-lite"/>
    </source>
</evidence>
<protein>
    <submittedName>
        <fullName evidence="2">Uncharacterized protein</fullName>
    </submittedName>
</protein>
<dbReference type="AlphaFoldDB" id="J9FIF5"/>
<feature type="compositionally biased region" description="Low complexity" evidence="1">
    <location>
        <begin position="55"/>
        <end position="64"/>
    </location>
</feature>
<accession>J9FIF5</accession>
<reference evidence="2" key="1">
    <citation type="journal article" date="2012" name="PLoS ONE">
        <title>Gene sets for utilization of primary and secondary nutrition supplies in the distal gut of endangered iberian lynx.</title>
        <authorList>
            <person name="Alcaide M."/>
            <person name="Messina E."/>
            <person name="Richter M."/>
            <person name="Bargiela R."/>
            <person name="Peplies J."/>
            <person name="Huws S.A."/>
            <person name="Newbold C.J."/>
            <person name="Golyshin P.N."/>
            <person name="Simon M.A."/>
            <person name="Lopez G."/>
            <person name="Yakimov M.M."/>
            <person name="Ferrer M."/>
        </authorList>
    </citation>
    <scope>NUCLEOTIDE SEQUENCE</scope>
</reference>
<gene>
    <name evidence="2" type="ORF">EVA_17679</name>
</gene>
<proteinExistence type="predicted"/>
<organism evidence="2">
    <name type="scientific">gut metagenome</name>
    <dbReference type="NCBI Taxonomy" id="749906"/>
    <lineage>
        <taxon>unclassified sequences</taxon>
        <taxon>metagenomes</taxon>
        <taxon>organismal metagenomes</taxon>
    </lineage>
</organism>
<evidence type="ECO:0000313" key="2">
    <source>
        <dbReference type="EMBL" id="EJW94213.1"/>
    </source>
</evidence>
<feature type="region of interest" description="Disordered" evidence="1">
    <location>
        <begin position="1"/>
        <end position="64"/>
    </location>
</feature>
<feature type="compositionally biased region" description="Polar residues" evidence="1">
    <location>
        <begin position="32"/>
        <end position="44"/>
    </location>
</feature>